<evidence type="ECO:0000313" key="4">
    <source>
        <dbReference type="EMBL" id="AYF77182.1"/>
    </source>
</evidence>
<dbReference type="AlphaFoldDB" id="A0A386ZGY7"/>
<protein>
    <submittedName>
        <fullName evidence="4">DUF2207 domain-containing protein</fullName>
    </submittedName>
</protein>
<organism evidence="4 5">
    <name type="scientific">Nocardia yunnanensis</name>
    <dbReference type="NCBI Taxonomy" id="2382165"/>
    <lineage>
        <taxon>Bacteria</taxon>
        <taxon>Bacillati</taxon>
        <taxon>Actinomycetota</taxon>
        <taxon>Actinomycetes</taxon>
        <taxon>Mycobacteriales</taxon>
        <taxon>Nocardiaceae</taxon>
        <taxon>Nocardia</taxon>
    </lineage>
</organism>
<dbReference type="InterPro" id="IPR048389">
    <property type="entry name" value="YciQ-like_C"/>
</dbReference>
<feature type="transmembrane region" description="Helical" evidence="1">
    <location>
        <begin position="381"/>
        <end position="400"/>
    </location>
</feature>
<feature type="transmembrane region" description="Helical" evidence="1">
    <location>
        <begin position="221"/>
        <end position="241"/>
    </location>
</feature>
<accession>A0A386ZGY7</accession>
<feature type="domain" description="Predicted membrane protein YciQ-like C-terminal" evidence="3">
    <location>
        <begin position="268"/>
        <end position="483"/>
    </location>
</feature>
<dbReference type="RefSeq" id="WP_120741395.1">
    <property type="nucleotide sequence ID" value="NZ_CP032568.1"/>
</dbReference>
<reference evidence="4 5" key="1">
    <citation type="submission" date="2018-09" db="EMBL/GenBank/DDBJ databases">
        <title>Nocardia yunnanensis sp. nov., an actinomycete isolated from a soil sample.</title>
        <authorList>
            <person name="Zhang J."/>
        </authorList>
    </citation>
    <scope>NUCLEOTIDE SEQUENCE [LARGE SCALE GENOMIC DNA]</scope>
    <source>
        <strain evidence="4 5">CFHS0054</strain>
    </source>
</reference>
<keyword evidence="5" id="KW-1185">Reference proteome</keyword>
<keyword evidence="1" id="KW-0812">Transmembrane</keyword>
<proteinExistence type="predicted"/>
<gene>
    <name evidence="4" type="ORF">D7D52_28950</name>
</gene>
<feature type="chain" id="PRO_5017264640" evidence="2">
    <location>
        <begin position="27"/>
        <end position="533"/>
    </location>
</feature>
<evidence type="ECO:0000256" key="1">
    <source>
        <dbReference type="SAM" id="Phobius"/>
    </source>
</evidence>
<dbReference type="Proteomes" id="UP000267164">
    <property type="component" value="Chromosome"/>
</dbReference>
<dbReference type="OrthoDB" id="143710at2"/>
<name>A0A386ZGY7_9NOCA</name>
<dbReference type="Pfam" id="PF20990">
    <property type="entry name" value="DUF2207_C"/>
    <property type="match status" value="1"/>
</dbReference>
<evidence type="ECO:0000313" key="5">
    <source>
        <dbReference type="Proteomes" id="UP000267164"/>
    </source>
</evidence>
<dbReference type="KEGG" id="nyu:D7D52_28950"/>
<keyword evidence="1" id="KW-1133">Transmembrane helix</keyword>
<dbReference type="EMBL" id="CP032568">
    <property type="protein sequence ID" value="AYF77182.1"/>
    <property type="molecule type" value="Genomic_DNA"/>
</dbReference>
<evidence type="ECO:0000256" key="2">
    <source>
        <dbReference type="SAM" id="SignalP"/>
    </source>
</evidence>
<feature type="signal peptide" evidence="2">
    <location>
        <begin position="1"/>
        <end position="26"/>
    </location>
</feature>
<keyword evidence="2" id="KW-0732">Signal</keyword>
<evidence type="ECO:0000259" key="3">
    <source>
        <dbReference type="Pfam" id="PF20990"/>
    </source>
</evidence>
<sequence length="533" mass="56844">MQIFRGAALVALLFAMAGAAAPTASAQADGVDITAEVNLGDDGLLRVTETVKVPDGGDFRQVVPLRVQVGTGVQRKFDVTEVSADGDGEANVANDVFTIHARPGSATFKYTVHNTVSDATGAQVFQWTGVLNTDVASINATVSSPSFQMGITKCTIGPPGNPQDCADIRVEPDGFAHLEKTDLHKGDILDVTLQLPPNTVKANADVRDDNAPNAFSPTGPVFAAFGVLLAALAAAAGYVLWSRRAAPAGTEVLDPLVREGDHVVFTSPDGMLPSTAGLLLDGYADAPDMASTVVDLAVRNYLWVSTAGDSDWRFTRVNAPDERLSRYERAVYAALLPDGTDAVLLSERRGRIDVKAVRRALIDDAVAAGTFVDRTRRGLEFWLGAALIVLGVAATVWLAFGPQRHALVGVAIALGGVATLLLPRYLPARTTLGRELTAQVRAMQRGLDAIAPQRIPAADQELVFSRALPFLVAARKGDQWVRTFRELDPTADGSPGVYWFGGFEADRRLHGFGAHFPYFITAVEGLFRTSDQR</sequence>
<keyword evidence="1" id="KW-0472">Membrane</keyword>
<feature type="transmembrane region" description="Helical" evidence="1">
    <location>
        <begin position="406"/>
        <end position="426"/>
    </location>
</feature>